<dbReference type="EMBL" id="FNTI01000001">
    <property type="protein sequence ID" value="SED65947.1"/>
    <property type="molecule type" value="Genomic_DNA"/>
</dbReference>
<dbReference type="OrthoDB" id="9783590at2"/>
<dbReference type="Gene3D" id="3.10.580.10">
    <property type="entry name" value="CBS-domain"/>
    <property type="match status" value="1"/>
</dbReference>
<dbReference type="PIRSF" id="PIRSF036990">
    <property type="entry name" value="UCP036990_CBS_BON"/>
    <property type="match status" value="1"/>
</dbReference>
<dbReference type="PROSITE" id="PS51371">
    <property type="entry name" value="CBS"/>
    <property type="match status" value="2"/>
</dbReference>
<dbReference type="InterPro" id="IPR051257">
    <property type="entry name" value="Diverse_CBS-Domain"/>
</dbReference>
<proteinExistence type="predicted"/>
<dbReference type="Pfam" id="PF04972">
    <property type="entry name" value="BON"/>
    <property type="match status" value="1"/>
</dbReference>
<feature type="domain" description="CBS" evidence="4">
    <location>
        <begin position="7"/>
        <end position="65"/>
    </location>
</feature>
<dbReference type="Gene3D" id="3.30.1340.30">
    <property type="match status" value="1"/>
</dbReference>
<evidence type="ECO:0000313" key="6">
    <source>
        <dbReference type="Proteomes" id="UP000183208"/>
    </source>
</evidence>
<keyword evidence="1 2" id="KW-0129">CBS domain</keyword>
<dbReference type="Proteomes" id="UP000183208">
    <property type="component" value="Unassembled WGS sequence"/>
</dbReference>
<evidence type="ECO:0000259" key="3">
    <source>
        <dbReference type="PROSITE" id="PS50914"/>
    </source>
</evidence>
<evidence type="ECO:0000313" key="5">
    <source>
        <dbReference type="EMBL" id="SED65947.1"/>
    </source>
</evidence>
<dbReference type="Pfam" id="PF00571">
    <property type="entry name" value="CBS"/>
    <property type="match status" value="2"/>
</dbReference>
<dbReference type="RefSeq" id="WP_074824072.1">
    <property type="nucleotide sequence ID" value="NZ_FNTI01000001.1"/>
</dbReference>
<name>A0A1M7C547_9BRAD</name>
<dbReference type="InterPro" id="IPR017080">
    <property type="entry name" value="UCP036990_CBS_BON"/>
</dbReference>
<dbReference type="SMART" id="SM00116">
    <property type="entry name" value="CBS"/>
    <property type="match status" value="2"/>
</dbReference>
<accession>A0A1M7C547</accession>
<dbReference type="PROSITE" id="PS50914">
    <property type="entry name" value="BON"/>
    <property type="match status" value="1"/>
</dbReference>
<sequence>MRAHQIMTRDVITVTPDTPIAEAADVMLRHHISGLPVLDDTKRLVGILTESDFLHRAEIGTGRKRARCLQFLLGPGREGADFVREHGRKVGEVMTRNPVTLQEDASLDDIVRTMEKNNVKRLPVLKGDALAGIVSRANLLRAVASMAREVPDPTADDDHIRERIARTVSRALWRPIGFQATVRNGIVHLHGIIVDERSRQATIVAAENTAGVKEVHDRLCWVDSYSGFYVEPTKDQRAAS</sequence>
<evidence type="ECO:0000256" key="2">
    <source>
        <dbReference type="PROSITE-ProRule" id="PRU00703"/>
    </source>
</evidence>
<dbReference type="InterPro" id="IPR046342">
    <property type="entry name" value="CBS_dom_sf"/>
</dbReference>
<protein>
    <submittedName>
        <fullName evidence="5">BON domain-containing protein</fullName>
    </submittedName>
</protein>
<dbReference type="SUPFAM" id="SSF54631">
    <property type="entry name" value="CBS-domain pair"/>
    <property type="match status" value="1"/>
</dbReference>
<dbReference type="PANTHER" id="PTHR43080:SF26">
    <property type="entry name" value="REGULATORY PROTEIN"/>
    <property type="match status" value="1"/>
</dbReference>
<gene>
    <name evidence="5" type="ORF">SAMN05444171_4725</name>
</gene>
<feature type="domain" description="BON" evidence="3">
    <location>
        <begin position="156"/>
        <end position="223"/>
    </location>
</feature>
<dbReference type="PANTHER" id="PTHR43080">
    <property type="entry name" value="CBS DOMAIN-CONTAINING PROTEIN CBSX3, MITOCHONDRIAL"/>
    <property type="match status" value="1"/>
</dbReference>
<dbReference type="AlphaFoldDB" id="A0A1M7C547"/>
<organism evidence="5 6">
    <name type="scientific">Bradyrhizobium lablabi</name>
    <dbReference type="NCBI Taxonomy" id="722472"/>
    <lineage>
        <taxon>Bacteria</taxon>
        <taxon>Pseudomonadati</taxon>
        <taxon>Pseudomonadota</taxon>
        <taxon>Alphaproteobacteria</taxon>
        <taxon>Hyphomicrobiales</taxon>
        <taxon>Nitrobacteraceae</taxon>
        <taxon>Bradyrhizobium</taxon>
    </lineage>
</organism>
<reference evidence="5 6" key="1">
    <citation type="submission" date="2016-10" db="EMBL/GenBank/DDBJ databases">
        <authorList>
            <person name="de Groot N.N."/>
        </authorList>
    </citation>
    <scope>NUCLEOTIDE SEQUENCE [LARGE SCALE GENOMIC DNA]</scope>
    <source>
        <strain evidence="5 6">GAS522</strain>
    </source>
</reference>
<dbReference type="CDD" id="cd04586">
    <property type="entry name" value="CBS_pair_BON_assoc"/>
    <property type="match status" value="1"/>
</dbReference>
<evidence type="ECO:0000256" key="1">
    <source>
        <dbReference type="ARBA" id="ARBA00023122"/>
    </source>
</evidence>
<feature type="domain" description="CBS" evidence="4">
    <location>
        <begin position="94"/>
        <end position="150"/>
    </location>
</feature>
<dbReference type="InterPro" id="IPR000644">
    <property type="entry name" value="CBS_dom"/>
</dbReference>
<evidence type="ECO:0000259" key="4">
    <source>
        <dbReference type="PROSITE" id="PS51371"/>
    </source>
</evidence>
<dbReference type="InterPro" id="IPR007055">
    <property type="entry name" value="BON_dom"/>
</dbReference>